<dbReference type="InterPro" id="IPR020387">
    <property type="entry name" value="AcMNPV_Orf112"/>
</dbReference>
<dbReference type="OrthoDB" id="14008at10239"/>
<keyword evidence="2" id="KW-1185">Reference proteome</keyword>
<reference evidence="1 2" key="1">
    <citation type="journal article" date="2016" name="Sci. Rep.">
        <title>Genome sequence of Perigonia lusca single nucleopolyhedrovirus: insights into the evolution of a nucleotide metabolism enzyme in the family Baculoviridae.</title>
        <authorList>
            <person name="Ardisson-Araujo D.M."/>
            <person name="Lima R.N."/>
            <person name="Melo F.L."/>
            <person name="Clem R.J."/>
            <person name="Huang N."/>
            <person name="Bao S.N."/>
            <person name="Sosa-Gomez D.R."/>
            <person name="Ribeiro B.M."/>
        </authorList>
    </citation>
    <scope>NUCLEOTIDE SEQUENCE [LARGE SCALE GENOMIC DNA]</scope>
</reference>
<evidence type="ECO:0000313" key="2">
    <source>
        <dbReference type="Proteomes" id="UP000204667"/>
    </source>
</evidence>
<dbReference type="EMBL" id="KM596836">
    <property type="protein sequence ID" value="AKN80594.1"/>
    <property type="molecule type" value="Genomic_DNA"/>
</dbReference>
<protein>
    <submittedName>
        <fullName evidence="1">Uncharacterized protein</fullName>
    </submittedName>
</protein>
<proteinExistence type="predicted"/>
<organism evidence="1 2">
    <name type="scientific">Perigonia lusca single nucleopolyhedrovirus</name>
    <dbReference type="NCBI Taxonomy" id="1675865"/>
    <lineage>
        <taxon>Viruses</taxon>
        <taxon>Viruses incertae sedis</taxon>
        <taxon>Naldaviricetes</taxon>
        <taxon>Lefavirales</taxon>
        <taxon>Baculoviridae</taxon>
        <taxon>Alphabaculovirus</taxon>
        <taxon>Alphabaculovirus peluscae</taxon>
        <taxon>Perigonia lusca nucleopolyhedrovirus</taxon>
    </lineage>
</organism>
<name>A0A0M3N1Y6_9ABAC</name>
<dbReference type="KEGG" id="vg:26040096"/>
<dbReference type="Proteomes" id="UP000204667">
    <property type="component" value="Segment"/>
</dbReference>
<dbReference type="RefSeq" id="YP_009165698.1">
    <property type="nucleotide sequence ID" value="NC_027923.1"/>
</dbReference>
<evidence type="ECO:0000313" key="1">
    <source>
        <dbReference type="EMBL" id="AKN80594.1"/>
    </source>
</evidence>
<accession>A0A0M3N1Y6</accession>
<sequence>MKTTNDISVALVFVWYHDEGKPVYNTVAYPFWHNIQYHSETYKCFVLQHLGKKNNGDDDNKIPMNTTNNTNITVLKFSDWFDATPLATLNHKSNKIDYMKMCVVVETDMVKCFSTFDYILLMDMDCVVRSMSLAKMKFKRRRIEPFFDMSVSMLHEPKSYYNNSFDSYLENYAVLVDLRMPRLPFTLNQLMDSRLDISKWQNSAFFKLYTDTVCSYYSQIHTYLFPFLSKDLQFDGSVSMDFHRGGSWKSKCRLHDECEYVYDYRREPVFHAESPLQTLYKIVIRSGGKYVNDKCELNDDNIINTLIDMKLKNYDFTRSFTWSNSEQKNTNVCGFLIDRCFEKHVKFTQCAFVEPVKYFDDDSDDD</sequence>
<gene>
    <name evidence="1" type="primary">PeluOrf-98</name>
</gene>
<dbReference type="Pfam" id="PF10860">
    <property type="entry name" value="DUF2661"/>
    <property type="match status" value="1"/>
</dbReference>
<dbReference type="GeneID" id="26040096"/>